<dbReference type="InterPro" id="IPR025419">
    <property type="entry name" value="DUF4142"/>
</dbReference>
<feature type="region of interest" description="Disordered" evidence="1">
    <location>
        <begin position="203"/>
        <end position="279"/>
    </location>
</feature>
<dbReference type="PANTHER" id="PTHR38593:SF1">
    <property type="entry name" value="BLR2558 PROTEIN"/>
    <property type="match status" value="1"/>
</dbReference>
<feature type="compositionally biased region" description="Pro residues" evidence="1">
    <location>
        <begin position="207"/>
        <end position="232"/>
    </location>
</feature>
<proteinExistence type="predicted"/>
<evidence type="ECO:0000313" key="4">
    <source>
        <dbReference type="Proteomes" id="UP000326553"/>
    </source>
</evidence>
<gene>
    <name evidence="3" type="ORF">CP975_28065</name>
</gene>
<dbReference type="Proteomes" id="UP000326553">
    <property type="component" value="Chromosome"/>
</dbReference>
<feature type="compositionally biased region" description="Basic and acidic residues" evidence="1">
    <location>
        <begin position="245"/>
        <end position="261"/>
    </location>
</feature>
<dbReference type="EMBL" id="CP023695">
    <property type="protein sequence ID" value="QEV20890.1"/>
    <property type="molecule type" value="Genomic_DNA"/>
</dbReference>
<dbReference type="PANTHER" id="PTHR38593">
    <property type="entry name" value="BLR2558 PROTEIN"/>
    <property type="match status" value="1"/>
</dbReference>
<reference evidence="3 4" key="1">
    <citation type="submission" date="2017-09" db="EMBL/GenBank/DDBJ databases">
        <authorList>
            <person name="Lee N."/>
            <person name="Cho B.-K."/>
        </authorList>
    </citation>
    <scope>NUCLEOTIDE SEQUENCE [LARGE SCALE GENOMIC DNA]</scope>
    <source>
        <strain evidence="3 4">ATCC 12461</strain>
    </source>
</reference>
<dbReference type="OrthoDB" id="3674617at2"/>
<dbReference type="RefSeq" id="WP_150477475.1">
    <property type="nucleotide sequence ID" value="NZ_CP023695.1"/>
</dbReference>
<dbReference type="KEGG" id="salw:CP975_28065"/>
<sequence length="279" mass="30162">MRSPAINGTGLVVTGLVATLAALLFPLWSYEDRSGTGLDRLNAETVSTDFGPLSALDRDFITKVRLAGLWELPAGQQAEARGTTKAVRTAGEHLVEGHTFLDARVREVATRLGLELPSQPNPQQRRWLAELSRARGETYNQKFANILRRAHGKVFSVVAEVRANTRNALVRTLADDANTTVLDHITVLEDTGLVDFEGIAREAATAGPPPLTRSPAPPGPTTSPDPATPVTPSPTYTLPPAASRPKPEGSDPERPYPDRPNARPQAERYPPVTPRPHSE</sequence>
<evidence type="ECO:0000256" key="1">
    <source>
        <dbReference type="SAM" id="MobiDB-lite"/>
    </source>
</evidence>
<name>A0A5J6HRJ5_STRAD</name>
<keyword evidence="4" id="KW-1185">Reference proteome</keyword>
<feature type="domain" description="DUF4142" evidence="2">
    <location>
        <begin position="57"/>
        <end position="186"/>
    </location>
</feature>
<evidence type="ECO:0000313" key="3">
    <source>
        <dbReference type="EMBL" id="QEV20890.1"/>
    </source>
</evidence>
<accession>A0A5J6HRJ5</accession>
<evidence type="ECO:0000259" key="2">
    <source>
        <dbReference type="Pfam" id="PF13628"/>
    </source>
</evidence>
<protein>
    <submittedName>
        <fullName evidence="3">DUF4142 domain-containing protein</fullName>
    </submittedName>
</protein>
<dbReference type="Pfam" id="PF13628">
    <property type="entry name" value="DUF4142"/>
    <property type="match status" value="1"/>
</dbReference>
<organism evidence="3 4">
    <name type="scientific">Streptomyces alboniger</name>
    <dbReference type="NCBI Taxonomy" id="132473"/>
    <lineage>
        <taxon>Bacteria</taxon>
        <taxon>Bacillati</taxon>
        <taxon>Actinomycetota</taxon>
        <taxon>Actinomycetes</taxon>
        <taxon>Kitasatosporales</taxon>
        <taxon>Streptomycetaceae</taxon>
        <taxon>Streptomyces</taxon>
        <taxon>Streptomyces aurantiacus group</taxon>
    </lineage>
</organism>
<dbReference type="AlphaFoldDB" id="A0A5J6HRJ5"/>